<keyword evidence="3" id="KW-1185">Reference proteome</keyword>
<feature type="region of interest" description="Disordered" evidence="1">
    <location>
        <begin position="695"/>
        <end position="715"/>
    </location>
</feature>
<feature type="compositionally biased region" description="Basic residues" evidence="1">
    <location>
        <begin position="534"/>
        <end position="547"/>
    </location>
</feature>
<dbReference type="AlphaFoldDB" id="A0AA40BBY5"/>
<feature type="compositionally biased region" description="Polar residues" evidence="1">
    <location>
        <begin position="706"/>
        <end position="715"/>
    </location>
</feature>
<feature type="region of interest" description="Disordered" evidence="1">
    <location>
        <begin position="163"/>
        <end position="202"/>
    </location>
</feature>
<comment type="caution">
    <text evidence="2">The sequence shown here is derived from an EMBL/GenBank/DDBJ whole genome shotgun (WGS) entry which is preliminary data.</text>
</comment>
<feature type="compositionally biased region" description="Pro residues" evidence="1">
    <location>
        <begin position="434"/>
        <end position="446"/>
    </location>
</feature>
<gene>
    <name evidence="2" type="ORF">B0H67DRAFT_597346</name>
</gene>
<feature type="compositionally biased region" description="Polar residues" evidence="1">
    <location>
        <begin position="467"/>
        <end position="493"/>
    </location>
</feature>
<feature type="region of interest" description="Disordered" evidence="1">
    <location>
        <begin position="591"/>
        <end position="614"/>
    </location>
</feature>
<sequence length="1004" mass="107934">MAPRSTLQLTHAPTVRKPVLLLLTLRFPPGPHSDFPVCSGPDMMVEPYVSESLDTATAHRLAVPIPSVVESMSTEDLSLEGLEASPRTIPPPPNPHFVFPARPSSYSAPSSFSRATGRRPRSTIEPPDPIVVIASDNEKSRPRSPALPAFSFNPGASLPSPAIAENSFLSPPQSPAVPESPRTIPARIGTGHRRGGSEFVGGTIRAGDTITVLSTSPTKSESGMASPLLQPTKPNRPRGHAHRRSAAISSHDLSSIILPSPHQNLRGSSAPASPALLDRSNGCEFPAPEPSPALSEANRSRILESSYVNTDEIALGSVTETEQPSKPPTRNRVGFSDTLEFIPRPLSLVSSDTSSTATARPGHSVSGSISSVISITNVEREHNSPLGFSPARKRNETRPSTAGAILERTQSISETEPPLSSPRRRGSIPFLGALPPPTAVAPPTPSPTKSVKKWSFFGLDPFVAGSPTRSRPVSASSTESQGKPASSPNSSCAQIYVQPADETADEADDLKPITKKRSKKQKKVKTWAGSILSRKPKPRHGKQKRRTPTPPPLSHATFRRDGEMSECFMEMSPEPEPAMPTFMVSELSANGREEAWTTSSLPDEDSSYPMIDLDAALGPFNTPLPRNPEWEAAQRAGGHLKKQLHSAAGMSRFTGPGMHYQHRRAESAPEMVPFEAGRLGFPRFGSSSTMADVFEEDEEEDHDSAAKSTGQSTPVGETPVIEKALVAVIPDNDNAGLADITVSKSPILDDSKITEAEPRAVVSSNNEQPFGTPNMKFDRSTSSLHDGIVPVDLFNRDFTSVPREASIGNDSLDSATPSPRHIHRPKELAPVDVSPLNLPVASLAPISPYSMTQSSSFPSPRSPISYDAHRISTAPSSITEDNFQSLLMGEPGPEVRISVDDIPSLTSSNSTMTRDSIFAQHPQARHPPLSDQPRPASFTSTAFGRRRSSLASLSRLISSSHGERSKLSMEVSMDSEPERKAKISKAKRLSRMMQFWKSKEAEGA</sequence>
<feature type="compositionally biased region" description="Basic residues" evidence="1">
    <location>
        <begin position="235"/>
        <end position="245"/>
    </location>
</feature>
<feature type="region of interest" description="Disordered" evidence="1">
    <location>
        <begin position="349"/>
        <end position="368"/>
    </location>
</feature>
<feature type="compositionally biased region" description="Polar residues" evidence="1">
    <location>
        <begin position="261"/>
        <end position="271"/>
    </location>
</feature>
<proteinExistence type="predicted"/>
<evidence type="ECO:0000313" key="2">
    <source>
        <dbReference type="EMBL" id="KAK0731461.1"/>
    </source>
</evidence>
<feature type="compositionally biased region" description="Polar residues" evidence="1">
    <location>
        <begin position="349"/>
        <end position="358"/>
    </location>
</feature>
<feature type="region of interest" description="Disordered" evidence="1">
    <location>
        <begin position="105"/>
        <end position="128"/>
    </location>
</feature>
<protein>
    <recommendedName>
        <fullName evidence="4">Cell wall proline rich protein</fullName>
    </recommendedName>
</protein>
<evidence type="ECO:0000256" key="1">
    <source>
        <dbReference type="SAM" id="MobiDB-lite"/>
    </source>
</evidence>
<feature type="region of interest" description="Disordered" evidence="1">
    <location>
        <begin position="381"/>
        <end position="452"/>
    </location>
</feature>
<feature type="region of interest" description="Disordered" evidence="1">
    <location>
        <begin position="954"/>
        <end position="986"/>
    </location>
</feature>
<feature type="region of interest" description="Disordered" evidence="1">
    <location>
        <begin position="465"/>
        <end position="564"/>
    </location>
</feature>
<feature type="compositionally biased region" description="Basic residues" evidence="1">
    <location>
        <begin position="513"/>
        <end position="525"/>
    </location>
</feature>
<reference evidence="2" key="1">
    <citation type="submission" date="2023-06" db="EMBL/GenBank/DDBJ databases">
        <title>Genome-scale phylogeny and comparative genomics of the fungal order Sordariales.</title>
        <authorList>
            <consortium name="Lawrence Berkeley National Laboratory"/>
            <person name="Hensen N."/>
            <person name="Bonometti L."/>
            <person name="Westerberg I."/>
            <person name="Brannstrom I.O."/>
            <person name="Guillou S."/>
            <person name="Cros-Aarteil S."/>
            <person name="Calhoun S."/>
            <person name="Haridas S."/>
            <person name="Kuo A."/>
            <person name="Mondo S."/>
            <person name="Pangilinan J."/>
            <person name="Riley R."/>
            <person name="Labutti K."/>
            <person name="Andreopoulos B."/>
            <person name="Lipzen A."/>
            <person name="Chen C."/>
            <person name="Yanf M."/>
            <person name="Daum C."/>
            <person name="Ng V."/>
            <person name="Clum A."/>
            <person name="Steindorff A."/>
            <person name="Ohm R."/>
            <person name="Martin F."/>
            <person name="Silar P."/>
            <person name="Natvig D."/>
            <person name="Lalanne C."/>
            <person name="Gautier V."/>
            <person name="Ament-Velasquez S.L."/>
            <person name="Kruys A."/>
            <person name="Hutchinson M.I."/>
            <person name="Powell A.J."/>
            <person name="Barry K."/>
            <person name="Miller A.N."/>
            <person name="Grigoriev I.V."/>
            <person name="Debuchy R."/>
            <person name="Gladieux P."/>
            <person name="Thoren M.H."/>
            <person name="Johannesson H."/>
        </authorList>
    </citation>
    <scope>NUCLEOTIDE SEQUENCE</scope>
    <source>
        <strain evidence="2">SMH4607-1</strain>
    </source>
</reference>
<organism evidence="2 3">
    <name type="scientific">Lasiosphaeris hirsuta</name>
    <dbReference type="NCBI Taxonomy" id="260670"/>
    <lineage>
        <taxon>Eukaryota</taxon>
        <taxon>Fungi</taxon>
        <taxon>Dikarya</taxon>
        <taxon>Ascomycota</taxon>
        <taxon>Pezizomycotina</taxon>
        <taxon>Sordariomycetes</taxon>
        <taxon>Sordariomycetidae</taxon>
        <taxon>Sordariales</taxon>
        <taxon>Lasiosphaeriaceae</taxon>
        <taxon>Lasiosphaeris</taxon>
    </lineage>
</organism>
<accession>A0AA40BBY5</accession>
<dbReference type="Proteomes" id="UP001172102">
    <property type="component" value="Unassembled WGS sequence"/>
</dbReference>
<feature type="compositionally biased region" description="Low complexity" evidence="1">
    <location>
        <begin position="105"/>
        <end position="115"/>
    </location>
</feature>
<name>A0AA40BBY5_9PEZI</name>
<feature type="region of interest" description="Disordered" evidence="1">
    <location>
        <begin position="215"/>
        <end position="296"/>
    </location>
</feature>
<evidence type="ECO:0008006" key="4">
    <source>
        <dbReference type="Google" id="ProtNLM"/>
    </source>
</evidence>
<evidence type="ECO:0000313" key="3">
    <source>
        <dbReference type="Proteomes" id="UP001172102"/>
    </source>
</evidence>
<dbReference type="EMBL" id="JAUKUA010000001">
    <property type="protein sequence ID" value="KAK0731461.1"/>
    <property type="molecule type" value="Genomic_DNA"/>
</dbReference>